<name>A0A2B7WTK8_9EURO</name>
<dbReference type="PROSITE" id="PS00028">
    <property type="entry name" value="ZINC_FINGER_C2H2_1"/>
    <property type="match status" value="1"/>
</dbReference>
<evidence type="ECO:0000256" key="2">
    <source>
        <dbReference type="SAM" id="MobiDB-lite"/>
    </source>
</evidence>
<keyword evidence="1" id="KW-0862">Zinc</keyword>
<feature type="domain" description="C2H2-type" evidence="3">
    <location>
        <begin position="83"/>
        <end position="106"/>
    </location>
</feature>
<dbReference type="PANTHER" id="PTHR21354:SF0">
    <property type="entry name" value="ZINC FINGER PROTEIN 511"/>
    <property type="match status" value="1"/>
</dbReference>
<sequence length="310" mass="34981">MTKRSREEPPASELLDSVLESQTSLPAMQSPPASSPRGKLAHLDSNQNGDHDVMRCSLPPHRETISFSSYEEYEVHYAQEHVNRCLECGKNFPTARFLSLHIEELHDPLIAARRERGEKTFACFVEDCDRKCSTGQKRRMHLIDKHMFPRQYNFSIVNAGIDQYDSMLRGGAAPTHWRRVSIPNSTQHENRLRRRKFSRSMDVENRDNNEALSNISSSSTVNVNVNGSYNTPPGTIQLPMHVKSELGFKSTPSPVKTEAAPSTGLPKTNGSGKSDDIADLEKSMSALRFVPKSVTLRRMDMEKQRGRNGR</sequence>
<proteinExistence type="predicted"/>
<evidence type="ECO:0000313" key="5">
    <source>
        <dbReference type="Proteomes" id="UP000223968"/>
    </source>
</evidence>
<dbReference type="PANTHER" id="PTHR21354">
    <property type="entry name" value="ZINC FINGER PROTEIN 511"/>
    <property type="match status" value="1"/>
</dbReference>
<dbReference type="InterPro" id="IPR039258">
    <property type="entry name" value="ZNF511"/>
</dbReference>
<organism evidence="4 5">
    <name type="scientific">Helicocarpus griseus UAMH5409</name>
    <dbReference type="NCBI Taxonomy" id="1447875"/>
    <lineage>
        <taxon>Eukaryota</taxon>
        <taxon>Fungi</taxon>
        <taxon>Dikarya</taxon>
        <taxon>Ascomycota</taxon>
        <taxon>Pezizomycotina</taxon>
        <taxon>Eurotiomycetes</taxon>
        <taxon>Eurotiomycetidae</taxon>
        <taxon>Onygenales</taxon>
        <taxon>Ajellomycetaceae</taxon>
        <taxon>Helicocarpus</taxon>
    </lineage>
</organism>
<dbReference type="GO" id="GO:0008270">
    <property type="term" value="F:zinc ion binding"/>
    <property type="evidence" value="ECO:0007669"/>
    <property type="project" value="UniProtKB-KW"/>
</dbReference>
<dbReference type="Proteomes" id="UP000223968">
    <property type="component" value="Unassembled WGS sequence"/>
</dbReference>
<reference evidence="4 5" key="1">
    <citation type="submission" date="2017-10" db="EMBL/GenBank/DDBJ databases">
        <title>Comparative genomics in systemic dimorphic fungi from Ajellomycetaceae.</title>
        <authorList>
            <person name="Munoz J.F."/>
            <person name="Mcewen J.G."/>
            <person name="Clay O.K."/>
            <person name="Cuomo C.A."/>
        </authorList>
    </citation>
    <scope>NUCLEOTIDE SEQUENCE [LARGE SCALE GENOMIC DNA]</scope>
    <source>
        <strain evidence="4 5">UAMH5409</strain>
    </source>
</reference>
<feature type="compositionally biased region" description="Basic and acidic residues" evidence="2">
    <location>
        <begin position="199"/>
        <end position="209"/>
    </location>
</feature>
<feature type="region of interest" description="Disordered" evidence="2">
    <location>
        <begin position="183"/>
        <end position="215"/>
    </location>
</feature>
<keyword evidence="1" id="KW-0863">Zinc-finger</keyword>
<dbReference type="AlphaFoldDB" id="A0A2B7WTK8"/>
<dbReference type="SMART" id="SM00355">
    <property type="entry name" value="ZnF_C2H2"/>
    <property type="match status" value="2"/>
</dbReference>
<keyword evidence="1" id="KW-0479">Metal-binding</keyword>
<feature type="region of interest" description="Disordered" evidence="2">
    <location>
        <begin position="1"/>
        <end position="56"/>
    </location>
</feature>
<feature type="region of interest" description="Disordered" evidence="2">
    <location>
        <begin position="246"/>
        <end position="279"/>
    </location>
</feature>
<dbReference type="OrthoDB" id="18440at2759"/>
<gene>
    <name evidence="4" type="ORF">AJ79_08409</name>
</gene>
<dbReference type="InterPro" id="IPR013087">
    <property type="entry name" value="Znf_C2H2_type"/>
</dbReference>
<evidence type="ECO:0000259" key="3">
    <source>
        <dbReference type="PROSITE" id="PS50157"/>
    </source>
</evidence>
<keyword evidence="5" id="KW-1185">Reference proteome</keyword>
<dbReference type="EMBL" id="PDNB01000197">
    <property type="protein sequence ID" value="PGG99787.1"/>
    <property type="molecule type" value="Genomic_DNA"/>
</dbReference>
<comment type="caution">
    <text evidence="4">The sequence shown here is derived from an EMBL/GenBank/DDBJ whole genome shotgun (WGS) entry which is preliminary data.</text>
</comment>
<evidence type="ECO:0000256" key="1">
    <source>
        <dbReference type="PROSITE-ProRule" id="PRU00042"/>
    </source>
</evidence>
<dbReference type="PROSITE" id="PS50157">
    <property type="entry name" value="ZINC_FINGER_C2H2_2"/>
    <property type="match status" value="1"/>
</dbReference>
<evidence type="ECO:0000313" key="4">
    <source>
        <dbReference type="EMBL" id="PGG99787.1"/>
    </source>
</evidence>
<dbReference type="Gene3D" id="3.30.160.60">
    <property type="entry name" value="Classic Zinc Finger"/>
    <property type="match status" value="1"/>
</dbReference>
<protein>
    <recommendedName>
        <fullName evidence="3">C2H2-type domain-containing protein</fullName>
    </recommendedName>
</protein>
<accession>A0A2B7WTK8</accession>